<reference evidence="3" key="1">
    <citation type="submission" date="2016-10" db="EMBL/GenBank/DDBJ databases">
        <authorList>
            <person name="Varghese N."/>
            <person name="Submissions S."/>
        </authorList>
    </citation>
    <scope>NUCLEOTIDE SEQUENCE [LARGE SCALE GENOMIC DNA]</scope>
    <source>
        <strain evidence="3">DSM 15363</strain>
    </source>
</reference>
<dbReference type="SUPFAM" id="SSF56322">
    <property type="entry name" value="ADC synthase"/>
    <property type="match status" value="1"/>
</dbReference>
<feature type="domain" description="Chorismate-utilising enzyme C-terminal" evidence="1">
    <location>
        <begin position="100"/>
        <end position="363"/>
    </location>
</feature>
<dbReference type="Gene3D" id="3.60.120.10">
    <property type="entry name" value="Anthranilate synthase"/>
    <property type="match status" value="1"/>
</dbReference>
<evidence type="ECO:0000313" key="3">
    <source>
        <dbReference type="Proteomes" id="UP000199492"/>
    </source>
</evidence>
<dbReference type="PANTHER" id="PTHR42839:SF2">
    <property type="entry name" value="ISOCHORISMATE SYNTHASE ENTC"/>
    <property type="match status" value="1"/>
</dbReference>
<dbReference type="Proteomes" id="UP000199492">
    <property type="component" value="Unassembled WGS sequence"/>
</dbReference>
<name>A0A1G8KK81_9FLAO</name>
<gene>
    <name evidence="2" type="ORF">SAMN04489796_11131</name>
</gene>
<dbReference type="RefSeq" id="WP_092470566.1">
    <property type="nucleotide sequence ID" value="NZ_FNCZ01000011.1"/>
</dbReference>
<dbReference type="STRING" id="262004.SAMN04489796_11131"/>
<sequence>MDAMSFFDALEQQYKNNLPFVVYSRPINSVIKCWMQEDDTVHKSETFTESGFLFAPFDLQQNSILFPKEHCLYTEITTDSLDVEDYEPTAITQSETERIQHIDLVSKGIDSIKNKDLQKVVLSRCETKSLRDPNPLTIFKRLFNAYSNAMVYCWYHPKVGLWIGATPELLLKVEGKRLTTISLAGTQPYQSQSEATWTNKEFEEQQIVTDYITEQLKPFTSNITISEVDTVRAGNLLHLKTRIISVLKDDADLKAIIEALHPTPAVCGFSKAKAKDFILNNENYNREYYTGFLGELNLKQSKTRNTNRRNVENNAYAVIKTQSNFYVNLRCMQLKDAKANIYVGGGITKASNPKNEWEETVNKTATINTVLN</sequence>
<accession>A0A1G8KK81</accession>
<evidence type="ECO:0000259" key="1">
    <source>
        <dbReference type="Pfam" id="PF00425"/>
    </source>
</evidence>
<dbReference type="InterPro" id="IPR005801">
    <property type="entry name" value="ADC_synthase"/>
</dbReference>
<dbReference type="InterPro" id="IPR015890">
    <property type="entry name" value="Chorismate_C"/>
</dbReference>
<organism evidence="2 3">
    <name type="scientific">Winogradskyella thalassocola</name>
    <dbReference type="NCBI Taxonomy" id="262004"/>
    <lineage>
        <taxon>Bacteria</taxon>
        <taxon>Pseudomonadati</taxon>
        <taxon>Bacteroidota</taxon>
        <taxon>Flavobacteriia</taxon>
        <taxon>Flavobacteriales</taxon>
        <taxon>Flavobacteriaceae</taxon>
        <taxon>Winogradskyella</taxon>
    </lineage>
</organism>
<protein>
    <submittedName>
        <fullName evidence="2">Isochorismate synthase</fullName>
    </submittedName>
</protein>
<keyword evidence="3" id="KW-1185">Reference proteome</keyword>
<dbReference type="PANTHER" id="PTHR42839">
    <property type="entry name" value="ISOCHORISMATE SYNTHASE ENTC"/>
    <property type="match status" value="1"/>
</dbReference>
<dbReference type="AlphaFoldDB" id="A0A1G8KK81"/>
<proteinExistence type="predicted"/>
<evidence type="ECO:0000313" key="2">
    <source>
        <dbReference type="EMBL" id="SDI43809.1"/>
    </source>
</evidence>
<dbReference type="EMBL" id="FNCZ01000011">
    <property type="protein sequence ID" value="SDI43809.1"/>
    <property type="molecule type" value="Genomic_DNA"/>
</dbReference>
<dbReference type="OrthoDB" id="9806579at2"/>
<dbReference type="Pfam" id="PF00425">
    <property type="entry name" value="Chorismate_bind"/>
    <property type="match status" value="1"/>
</dbReference>